<dbReference type="RefSeq" id="WP_345068027.1">
    <property type="nucleotide sequence ID" value="NZ_BAABGR010000029.1"/>
</dbReference>
<gene>
    <name evidence="1" type="ORF">GCM10023173_19780</name>
</gene>
<sequence length="312" mass="36329">MNIIRLGLFVALMSLCSWGFNPHKKINETAVFLLPAEMAIFYKSYISQITNKAIDADKRCYIDTAESPRHFIDLDTYENIDSIPIHWSQAQEKFTERALIAKGIVPWQIYRSYNSLVEAFKNNDVAKIIRHSADLGHYIADAHVPLHTTSNYNGQFTNQVGIHALWETRLPEMFMEQYDLFIGPARYINNPLETAWRIVRESNSLVDSVLMIEKELSQTMKAADIKSYVERNKQLVYTYSDYYAEKYHAALNGMVERRFRSSIFYVASYWFSAWVDAGQPNLKSLTLSTPITEEEIIHYENKKILGREEWHD</sequence>
<name>A0ABP8R545_9SPHI</name>
<dbReference type="CDD" id="cd10981">
    <property type="entry name" value="ZnPC_S1P1"/>
    <property type="match status" value="1"/>
</dbReference>
<accession>A0ABP8R545</accession>
<protein>
    <recommendedName>
        <fullName evidence="3">S1/P1 Nuclease</fullName>
    </recommendedName>
</protein>
<evidence type="ECO:0000313" key="2">
    <source>
        <dbReference type="Proteomes" id="UP001500394"/>
    </source>
</evidence>
<dbReference type="InterPro" id="IPR008947">
    <property type="entry name" value="PLipase_C/P1_nuclease_dom_sf"/>
</dbReference>
<dbReference type="SUPFAM" id="SSF48537">
    <property type="entry name" value="Phospholipase C/P1 nuclease"/>
    <property type="match status" value="1"/>
</dbReference>
<proteinExistence type="predicted"/>
<organism evidence="1 2">
    <name type="scientific">Sphingobacterium thermophilum</name>
    <dbReference type="NCBI Taxonomy" id="768534"/>
    <lineage>
        <taxon>Bacteria</taxon>
        <taxon>Pseudomonadati</taxon>
        <taxon>Bacteroidota</taxon>
        <taxon>Sphingobacteriia</taxon>
        <taxon>Sphingobacteriales</taxon>
        <taxon>Sphingobacteriaceae</taxon>
        <taxon>Sphingobacterium</taxon>
    </lineage>
</organism>
<dbReference type="Gene3D" id="1.10.575.10">
    <property type="entry name" value="P1 Nuclease"/>
    <property type="match status" value="1"/>
</dbReference>
<reference evidence="2" key="1">
    <citation type="journal article" date="2019" name="Int. J. Syst. Evol. Microbiol.">
        <title>The Global Catalogue of Microorganisms (GCM) 10K type strain sequencing project: providing services to taxonomists for standard genome sequencing and annotation.</title>
        <authorList>
            <consortium name="The Broad Institute Genomics Platform"/>
            <consortium name="The Broad Institute Genome Sequencing Center for Infectious Disease"/>
            <person name="Wu L."/>
            <person name="Ma J."/>
        </authorList>
    </citation>
    <scope>NUCLEOTIDE SEQUENCE [LARGE SCALE GENOMIC DNA]</scope>
    <source>
        <strain evidence="2">JCM 17858</strain>
    </source>
</reference>
<evidence type="ECO:0008006" key="3">
    <source>
        <dbReference type="Google" id="ProtNLM"/>
    </source>
</evidence>
<keyword evidence="2" id="KW-1185">Reference proteome</keyword>
<evidence type="ECO:0000313" key="1">
    <source>
        <dbReference type="EMBL" id="GAA4518233.1"/>
    </source>
</evidence>
<dbReference type="EMBL" id="BAABGR010000029">
    <property type="protein sequence ID" value="GAA4518233.1"/>
    <property type="molecule type" value="Genomic_DNA"/>
</dbReference>
<dbReference type="Proteomes" id="UP001500394">
    <property type="component" value="Unassembled WGS sequence"/>
</dbReference>
<comment type="caution">
    <text evidence="1">The sequence shown here is derived from an EMBL/GenBank/DDBJ whole genome shotgun (WGS) entry which is preliminary data.</text>
</comment>